<dbReference type="OMA" id="LANTDCR"/>
<dbReference type="PANTHER" id="PTHR11164">
    <property type="entry name" value="GLUTAMATE CYSTEINE LIGASE"/>
    <property type="match status" value="1"/>
</dbReference>
<keyword evidence="5 10" id="KW-0317">Glutathione biosynthesis</keyword>
<gene>
    <name evidence="11" type="ORF">FF38_06546</name>
</gene>
<dbReference type="STRING" id="7375.A0A0L0C589"/>
<evidence type="ECO:0000256" key="6">
    <source>
        <dbReference type="ARBA" id="ARBA00022741"/>
    </source>
</evidence>
<dbReference type="AlphaFoldDB" id="A0A0L0C589"/>
<keyword evidence="7 10" id="KW-0067">ATP-binding</keyword>
<proteinExistence type="inferred from homology"/>
<dbReference type="SUPFAM" id="SSF55931">
    <property type="entry name" value="Glutamine synthetase/guanido kinase"/>
    <property type="match status" value="1"/>
</dbReference>
<reference evidence="11 12" key="1">
    <citation type="journal article" date="2015" name="Nat. Commun.">
        <title>Lucilia cuprina genome unlocks parasitic fly biology to underpin future interventions.</title>
        <authorList>
            <person name="Anstead C.A."/>
            <person name="Korhonen P.K."/>
            <person name="Young N.D."/>
            <person name="Hall R.S."/>
            <person name="Jex A.R."/>
            <person name="Murali S.C."/>
            <person name="Hughes D.S."/>
            <person name="Lee S.F."/>
            <person name="Perry T."/>
            <person name="Stroehlein A.J."/>
            <person name="Ansell B.R."/>
            <person name="Breugelmans B."/>
            <person name="Hofmann A."/>
            <person name="Qu J."/>
            <person name="Dugan S."/>
            <person name="Lee S.L."/>
            <person name="Chao H."/>
            <person name="Dinh H."/>
            <person name="Han Y."/>
            <person name="Doddapaneni H.V."/>
            <person name="Worley K.C."/>
            <person name="Muzny D.M."/>
            <person name="Ioannidis P."/>
            <person name="Waterhouse R.M."/>
            <person name="Zdobnov E.M."/>
            <person name="James P.J."/>
            <person name="Bagnall N.H."/>
            <person name="Kotze A.C."/>
            <person name="Gibbs R.A."/>
            <person name="Richards S."/>
            <person name="Batterham P."/>
            <person name="Gasser R.B."/>
        </authorList>
    </citation>
    <scope>NUCLEOTIDE SEQUENCE [LARGE SCALE GENOMIC DNA]</scope>
    <source>
        <strain evidence="11 12">LS</strain>
        <tissue evidence="11">Full body</tissue>
    </source>
</reference>
<organism evidence="11 12">
    <name type="scientific">Lucilia cuprina</name>
    <name type="common">Green bottle fly</name>
    <name type="synonym">Australian sheep blowfly</name>
    <dbReference type="NCBI Taxonomy" id="7375"/>
    <lineage>
        <taxon>Eukaryota</taxon>
        <taxon>Metazoa</taxon>
        <taxon>Ecdysozoa</taxon>
        <taxon>Arthropoda</taxon>
        <taxon>Hexapoda</taxon>
        <taxon>Insecta</taxon>
        <taxon>Pterygota</taxon>
        <taxon>Neoptera</taxon>
        <taxon>Endopterygota</taxon>
        <taxon>Diptera</taxon>
        <taxon>Brachycera</taxon>
        <taxon>Muscomorpha</taxon>
        <taxon>Oestroidea</taxon>
        <taxon>Calliphoridae</taxon>
        <taxon>Luciliinae</taxon>
        <taxon>Lucilia</taxon>
    </lineage>
</organism>
<dbReference type="InterPro" id="IPR004308">
    <property type="entry name" value="GCS"/>
</dbReference>
<accession>A0A0L0C589</accession>
<sequence length="636" mass="74257">MGILPEGVPLSWQETKALSKHVQIHGVQQFINLYRKAKDRHDDPFKWGDEMEYIIVKFNHDKKEAKVSLKAEKLLKILIKREQNNQGTGLWRPEYAAYQLESSPLVPFEGTFEHFKNVEPDMRRRRAEIQQLLDEDECVMTLVTSLRFGCKDFTYPTFETRPNDPNSYAKSLYIPDEAIFSGHRRYQTLSRNMQARREGKMEIKLKVFKDVNTKLPIEGSPIKEPDVVLLDTTFGSNLQVTIQGADMAETRYLYDQLAPLCPMIQAITAAAPIHRGFLTDLDNSYYYIGDGSDDRTPEERGLRPLKNDKCVLKKKRWDSIDSYLTPEAEKYNDIELYYDQEVYNHLHNEGVDHVMAQHIAHIFMRDPLIMFTGQVDQNDEEETGHFDNINTSTWQTLRFKPAIPNTDLGCRVEFRPCDIQITDFENAAVSCFVILLTRVILHYRLNFLMPISKIDENMVTAQKRDACRKEKFWFRKNITKSKKQKNGVGNDEKSNSFPQNVLKRGLHNVSDCIEQNRITNGYINDCQTKELELMTIDEIFNGKSEMCPGLIPMTRDYLKTQDLDNETHNVLEKYIRFIENRASGEIQTNAMWLREQVHNHPEYKNNSVVSERINYDILKTIKYIQDQEIMEAYLLK</sequence>
<keyword evidence="4 10" id="KW-0436">Ligase</keyword>
<comment type="catalytic activity">
    <reaction evidence="10">
        <text>L-cysteine + L-glutamate + ATP = gamma-L-glutamyl-L-cysteine + ADP + phosphate + H(+)</text>
        <dbReference type="Rhea" id="RHEA:13285"/>
        <dbReference type="ChEBI" id="CHEBI:15378"/>
        <dbReference type="ChEBI" id="CHEBI:29985"/>
        <dbReference type="ChEBI" id="CHEBI:30616"/>
        <dbReference type="ChEBI" id="CHEBI:35235"/>
        <dbReference type="ChEBI" id="CHEBI:43474"/>
        <dbReference type="ChEBI" id="CHEBI:58173"/>
        <dbReference type="ChEBI" id="CHEBI:456216"/>
        <dbReference type="EC" id="6.3.2.2"/>
    </reaction>
</comment>
<evidence type="ECO:0000256" key="5">
    <source>
        <dbReference type="ARBA" id="ARBA00022684"/>
    </source>
</evidence>
<evidence type="ECO:0000256" key="8">
    <source>
        <dbReference type="ARBA" id="ARBA00030585"/>
    </source>
</evidence>
<evidence type="ECO:0000256" key="2">
    <source>
        <dbReference type="ARBA" id="ARBA00008100"/>
    </source>
</evidence>
<protein>
    <recommendedName>
        <fullName evidence="3 10">Glutamate--cysteine ligase</fullName>
        <ecNumber evidence="3 10">6.3.2.2</ecNumber>
    </recommendedName>
    <alternativeName>
        <fullName evidence="9 10">Gamma-ECS</fullName>
    </alternativeName>
    <alternativeName>
        <fullName evidence="8 10">Gamma-glutamylcysteine synthetase</fullName>
    </alternativeName>
</protein>
<dbReference type="InterPro" id="IPR014746">
    <property type="entry name" value="Gln_synth/guanido_kin_cat_dom"/>
</dbReference>
<evidence type="ECO:0000256" key="10">
    <source>
        <dbReference type="RuleBase" id="RU367135"/>
    </source>
</evidence>
<dbReference type="GO" id="GO:0004357">
    <property type="term" value="F:glutamate-cysteine ligase activity"/>
    <property type="evidence" value="ECO:0007669"/>
    <property type="project" value="UniProtKB-UniRule"/>
</dbReference>
<keyword evidence="12" id="KW-1185">Reference proteome</keyword>
<name>A0A0L0C589_LUCCU</name>
<evidence type="ECO:0000256" key="1">
    <source>
        <dbReference type="ARBA" id="ARBA00005006"/>
    </source>
</evidence>
<dbReference type="OrthoDB" id="7939818at2759"/>
<dbReference type="EC" id="6.3.2.2" evidence="3 10"/>
<evidence type="ECO:0000256" key="9">
    <source>
        <dbReference type="ARBA" id="ARBA00032122"/>
    </source>
</evidence>
<dbReference type="GO" id="GO:0006750">
    <property type="term" value="P:glutathione biosynthetic process"/>
    <property type="evidence" value="ECO:0007669"/>
    <property type="project" value="UniProtKB-UniRule"/>
</dbReference>
<dbReference type="Gene3D" id="1.10.8.960">
    <property type="match status" value="1"/>
</dbReference>
<evidence type="ECO:0000313" key="11">
    <source>
        <dbReference type="EMBL" id="KNC27402.1"/>
    </source>
</evidence>
<comment type="caution">
    <text evidence="11">The sequence shown here is derived from an EMBL/GenBank/DDBJ whole genome shotgun (WGS) entry which is preliminary data.</text>
</comment>
<evidence type="ECO:0000256" key="3">
    <source>
        <dbReference type="ARBA" id="ARBA00012220"/>
    </source>
</evidence>
<keyword evidence="6 10" id="KW-0547">Nucleotide-binding</keyword>
<evidence type="ECO:0000256" key="4">
    <source>
        <dbReference type="ARBA" id="ARBA00022598"/>
    </source>
</evidence>
<dbReference type="GO" id="GO:0005524">
    <property type="term" value="F:ATP binding"/>
    <property type="evidence" value="ECO:0007669"/>
    <property type="project" value="UniProtKB-UniRule"/>
</dbReference>
<evidence type="ECO:0000313" key="12">
    <source>
        <dbReference type="Proteomes" id="UP000037069"/>
    </source>
</evidence>
<dbReference type="GO" id="GO:0017109">
    <property type="term" value="C:glutamate-cysteine ligase complex"/>
    <property type="evidence" value="ECO:0007669"/>
    <property type="project" value="TreeGrafter"/>
</dbReference>
<dbReference type="Gene3D" id="3.30.590.50">
    <property type="match status" value="2"/>
</dbReference>
<dbReference type="Pfam" id="PF03074">
    <property type="entry name" value="GCS"/>
    <property type="match status" value="1"/>
</dbReference>
<dbReference type="Proteomes" id="UP000037069">
    <property type="component" value="Unassembled WGS sequence"/>
</dbReference>
<evidence type="ECO:0000256" key="7">
    <source>
        <dbReference type="ARBA" id="ARBA00022840"/>
    </source>
</evidence>
<comment type="similarity">
    <text evidence="2 10">Belongs to the glutamate--cysteine ligase type 3 family.</text>
</comment>
<dbReference type="UniPathway" id="UPA00142">
    <property type="reaction ID" value="UER00209"/>
</dbReference>
<dbReference type="EMBL" id="JRES01000902">
    <property type="protein sequence ID" value="KNC27402.1"/>
    <property type="molecule type" value="Genomic_DNA"/>
</dbReference>
<comment type="pathway">
    <text evidence="1 10">Sulfur metabolism; glutathione biosynthesis; glutathione from L-cysteine and L-glutamate: step 1/2.</text>
</comment>
<dbReference type="PANTHER" id="PTHR11164:SF0">
    <property type="entry name" value="GLUTAMATE--CYSTEINE LIGASE CATALYTIC SUBUNIT"/>
    <property type="match status" value="1"/>
</dbReference>